<dbReference type="PROSITE" id="PS51257">
    <property type="entry name" value="PROKAR_LIPOPROTEIN"/>
    <property type="match status" value="1"/>
</dbReference>
<dbReference type="EMBL" id="JAPNKA010000001">
    <property type="protein sequence ID" value="MCY1083530.1"/>
    <property type="molecule type" value="Genomic_DNA"/>
</dbReference>
<evidence type="ECO:0008006" key="4">
    <source>
        <dbReference type="Google" id="ProtNLM"/>
    </source>
</evidence>
<dbReference type="RefSeq" id="WP_267542055.1">
    <property type="nucleotide sequence ID" value="NZ_JAPNKA010000001.1"/>
</dbReference>
<reference evidence="2 3" key="1">
    <citation type="submission" date="2022-11" db="EMBL/GenBank/DDBJ databases">
        <title>Minimal conservation of predation-associated metabolite biosynthetic gene clusters underscores biosynthetic potential of Myxococcota including descriptions for ten novel species: Archangium lansinium sp. nov., Myxococcus landrumus sp. nov., Nannocystis bai.</title>
        <authorList>
            <person name="Ahearne A."/>
            <person name="Stevens C."/>
            <person name="Phillips K."/>
        </authorList>
    </citation>
    <scope>NUCLEOTIDE SEQUENCE [LARGE SCALE GENOMIC DNA]</scope>
    <source>
        <strain evidence="2 3">MIWBW</strain>
    </source>
</reference>
<accession>A0ABT4APD8</accession>
<evidence type="ECO:0000256" key="1">
    <source>
        <dbReference type="SAM" id="MobiDB-lite"/>
    </source>
</evidence>
<proteinExistence type="predicted"/>
<name>A0ABT4APD8_9BACT</name>
<gene>
    <name evidence="2" type="ORF">OV287_54740</name>
</gene>
<dbReference type="Proteomes" id="UP001207654">
    <property type="component" value="Unassembled WGS sequence"/>
</dbReference>
<keyword evidence="3" id="KW-1185">Reference proteome</keyword>
<organism evidence="2 3">
    <name type="scientific">Archangium lansingense</name>
    <dbReference type="NCBI Taxonomy" id="2995310"/>
    <lineage>
        <taxon>Bacteria</taxon>
        <taxon>Pseudomonadati</taxon>
        <taxon>Myxococcota</taxon>
        <taxon>Myxococcia</taxon>
        <taxon>Myxococcales</taxon>
        <taxon>Cystobacterineae</taxon>
        <taxon>Archangiaceae</taxon>
        <taxon>Archangium</taxon>
    </lineage>
</organism>
<sequence>MRHLVVLPMCILLASASGCEGTKGDPGPQGDPGPGGESLPGPRGEPGPKGDPGQMGPPGNFARIRVVPPGDNPLLGGENLRNALQSITKVSAEEPWLLFLEPGVYDLGSQGLQLRPYIHLQGSGQQLSTVRSHASGPTLVTADHTELRSLTVEHVGGPGEVVALSNASPLFRARDVVFSARDGSQRTVALVSSAGPGPGGFERVQASASSPQGDTVGFSCEGCSVKVSGSTFLAQGGERAVSVAVRDGTVELWDSSATGQGGRSEAVGVQAEASRLALVRAEVFGVEGGLSLGVRLASTPATVRDSTLSGSGNPGQQARALEVLRSDSGPLLVDVQRSTLVGASQTVRAAEGYSIRISGSQLRGGQVDGNGIVSCTGSYDENFHSPASPACP</sequence>
<protein>
    <recommendedName>
        <fullName evidence="4">Collagen triple helix repeat protein</fullName>
    </recommendedName>
</protein>
<evidence type="ECO:0000313" key="2">
    <source>
        <dbReference type="EMBL" id="MCY1083530.1"/>
    </source>
</evidence>
<comment type="caution">
    <text evidence="2">The sequence shown here is derived from an EMBL/GenBank/DDBJ whole genome shotgun (WGS) entry which is preliminary data.</text>
</comment>
<evidence type="ECO:0000313" key="3">
    <source>
        <dbReference type="Proteomes" id="UP001207654"/>
    </source>
</evidence>
<feature type="region of interest" description="Disordered" evidence="1">
    <location>
        <begin position="17"/>
        <end position="62"/>
    </location>
</feature>